<protein>
    <submittedName>
        <fullName evidence="2">Uncharacterized protein</fullName>
    </submittedName>
</protein>
<gene>
    <name evidence="2" type="ORF">MOPEL_067_00090</name>
</gene>
<comment type="caution">
    <text evidence="2">The sequence shown here is derived from an EMBL/GenBank/DDBJ whole genome shotgun (WGS) entry which is preliminary data.</text>
</comment>
<feature type="region of interest" description="Disordered" evidence="1">
    <location>
        <begin position="1"/>
        <end position="95"/>
    </location>
</feature>
<evidence type="ECO:0000313" key="3">
    <source>
        <dbReference type="Proteomes" id="UP000004367"/>
    </source>
</evidence>
<dbReference type="AlphaFoldDB" id="H5UR02"/>
<name>H5UR02_9MICO</name>
<evidence type="ECO:0000313" key="2">
    <source>
        <dbReference type="EMBL" id="GAB48160.1"/>
    </source>
</evidence>
<dbReference type="Proteomes" id="UP000004367">
    <property type="component" value="Unassembled WGS sequence"/>
</dbReference>
<dbReference type="EMBL" id="BAFE01000047">
    <property type="protein sequence ID" value="GAB48160.1"/>
    <property type="molecule type" value="Genomic_DNA"/>
</dbReference>
<feature type="compositionally biased region" description="Basic and acidic residues" evidence="1">
    <location>
        <begin position="84"/>
        <end position="95"/>
    </location>
</feature>
<dbReference type="RefSeq" id="WP_009482058.1">
    <property type="nucleotide sequence ID" value="NZ_BAFE01000047.1"/>
</dbReference>
<proteinExistence type="predicted"/>
<reference evidence="2 3" key="1">
    <citation type="submission" date="2012-02" db="EMBL/GenBank/DDBJ databases">
        <title>Whole genome shotgun sequence of Mobilicoccus pelagius NBRC 104925.</title>
        <authorList>
            <person name="Yoshida Y."/>
            <person name="Hosoyama A."/>
            <person name="Tsuchikane K."/>
            <person name="Katsumata H."/>
            <person name="Yamazaki S."/>
            <person name="Fujita N."/>
        </authorList>
    </citation>
    <scope>NUCLEOTIDE SEQUENCE [LARGE SCALE GENOMIC DNA]</scope>
    <source>
        <strain evidence="2 3">NBRC 104925</strain>
    </source>
</reference>
<organism evidence="2 3">
    <name type="scientific">Mobilicoccus pelagius NBRC 104925</name>
    <dbReference type="NCBI Taxonomy" id="1089455"/>
    <lineage>
        <taxon>Bacteria</taxon>
        <taxon>Bacillati</taxon>
        <taxon>Actinomycetota</taxon>
        <taxon>Actinomycetes</taxon>
        <taxon>Micrococcales</taxon>
        <taxon>Dermatophilaceae</taxon>
        <taxon>Mobilicoccus</taxon>
    </lineage>
</organism>
<sequence length="95" mass="9819">MSDETPTIDPRNNPESQVAEDRASQTGTRSTEDSGVVMSTAPSAEEGADGVIDGYVTGTSDSDVLAGVKATEDDVEEAVPGDTGPEHPGERSERP</sequence>
<evidence type="ECO:0000256" key="1">
    <source>
        <dbReference type="SAM" id="MobiDB-lite"/>
    </source>
</evidence>
<accession>H5UR02</accession>
<keyword evidence="3" id="KW-1185">Reference proteome</keyword>
<dbReference type="OrthoDB" id="5191625at2"/>